<accession>A0A6B0TD29</accession>
<keyword evidence="2" id="KW-0238">DNA-binding</keyword>
<dbReference type="Pfam" id="PF04014">
    <property type="entry name" value="MazE_antitoxin"/>
    <property type="match status" value="1"/>
</dbReference>
<comment type="caution">
    <text evidence="2">The sequence shown here is derived from an EMBL/GenBank/DDBJ whole genome shotgun (WGS) entry which is preliminary data.</text>
</comment>
<name>A0A6B0TD29_9EURY</name>
<dbReference type="EMBL" id="WUUT01000006">
    <property type="protein sequence ID" value="MXR52820.1"/>
    <property type="molecule type" value="Genomic_DNA"/>
</dbReference>
<sequence>MGRLTETKVSEKYLTTIPKPVRNFLDLAEGDTVEWHVVDGEIILRLSDEE</sequence>
<evidence type="ECO:0000259" key="1">
    <source>
        <dbReference type="PROSITE" id="PS51740"/>
    </source>
</evidence>
<dbReference type="Proteomes" id="UP000466535">
    <property type="component" value="Unassembled WGS sequence"/>
</dbReference>
<reference evidence="2 3" key="1">
    <citation type="submission" date="2019-12" db="EMBL/GenBank/DDBJ databases">
        <title>Isolation and characterization of three novel carbon monoxide-oxidizing members of Halobacteria from salione crusts and soils.</title>
        <authorList>
            <person name="Myers M.R."/>
            <person name="King G.M."/>
        </authorList>
    </citation>
    <scope>NUCLEOTIDE SEQUENCE [LARGE SCALE GENOMIC DNA]</scope>
    <source>
        <strain evidence="2 3">WSH3</strain>
    </source>
</reference>
<dbReference type="NCBIfam" id="TIGR01439">
    <property type="entry name" value="lp_hng_hel_AbrB"/>
    <property type="match status" value="1"/>
</dbReference>
<proteinExistence type="predicted"/>
<dbReference type="AlphaFoldDB" id="A0A6B0TD29"/>
<dbReference type="SMART" id="SM00966">
    <property type="entry name" value="SpoVT_AbrB"/>
    <property type="match status" value="1"/>
</dbReference>
<dbReference type="Gene3D" id="2.10.260.10">
    <property type="match status" value="1"/>
</dbReference>
<dbReference type="InterPro" id="IPR037914">
    <property type="entry name" value="SpoVT-AbrB_sf"/>
</dbReference>
<feature type="domain" description="SpoVT-AbrB" evidence="1">
    <location>
        <begin position="4"/>
        <end position="49"/>
    </location>
</feature>
<keyword evidence="3" id="KW-1185">Reference proteome</keyword>
<dbReference type="PROSITE" id="PS51740">
    <property type="entry name" value="SPOVT_ABRB"/>
    <property type="match status" value="1"/>
</dbReference>
<dbReference type="InterPro" id="IPR007159">
    <property type="entry name" value="SpoVT-AbrB_dom"/>
</dbReference>
<dbReference type="RefSeq" id="WP_159764953.1">
    <property type="nucleotide sequence ID" value="NZ_WUUT01000006.1"/>
</dbReference>
<protein>
    <submittedName>
        <fullName evidence="2">AbrB/MazE/SpoVT family DNA-binding domain-containing protein</fullName>
    </submittedName>
</protein>
<dbReference type="GO" id="GO:0003677">
    <property type="term" value="F:DNA binding"/>
    <property type="evidence" value="ECO:0007669"/>
    <property type="project" value="UniProtKB-KW"/>
</dbReference>
<dbReference type="SUPFAM" id="SSF89447">
    <property type="entry name" value="AbrB/MazE/MraZ-like"/>
    <property type="match status" value="1"/>
</dbReference>
<evidence type="ECO:0000313" key="3">
    <source>
        <dbReference type="Proteomes" id="UP000466535"/>
    </source>
</evidence>
<gene>
    <name evidence="2" type="ORF">GRX03_14545</name>
</gene>
<organism evidence="2 3">
    <name type="scientific">Halovenus carboxidivorans</name>
    <dbReference type="NCBI Taxonomy" id="2692199"/>
    <lineage>
        <taxon>Archaea</taxon>
        <taxon>Methanobacteriati</taxon>
        <taxon>Methanobacteriota</taxon>
        <taxon>Stenosarchaea group</taxon>
        <taxon>Halobacteria</taxon>
        <taxon>Halobacteriales</taxon>
        <taxon>Haloarculaceae</taxon>
        <taxon>Halovenus</taxon>
    </lineage>
</organism>
<evidence type="ECO:0000313" key="2">
    <source>
        <dbReference type="EMBL" id="MXR52820.1"/>
    </source>
</evidence>
<dbReference type="OrthoDB" id="67352at2157"/>